<dbReference type="EMBL" id="JABAIL010000011">
    <property type="protein sequence ID" value="NLR94365.1"/>
    <property type="molecule type" value="Genomic_DNA"/>
</dbReference>
<dbReference type="GO" id="GO:0016740">
    <property type="term" value="F:transferase activity"/>
    <property type="evidence" value="ECO:0007669"/>
    <property type="project" value="UniProtKB-KW"/>
</dbReference>
<keyword evidence="3 5" id="KW-0378">Hydrolase</keyword>
<comment type="caution">
    <text evidence="5">The sequence shown here is derived from an EMBL/GenBank/DDBJ whole genome shotgun (WGS) entry which is preliminary data.</text>
</comment>
<reference evidence="5 6" key="1">
    <citation type="submission" date="2020-04" db="EMBL/GenBank/DDBJ databases">
        <title>Flammeovirga sp. SR4, a novel species isolated from seawater.</title>
        <authorList>
            <person name="Wang X."/>
        </authorList>
    </citation>
    <scope>NUCLEOTIDE SEQUENCE [LARGE SCALE GENOMIC DNA]</scope>
    <source>
        <strain evidence="5 6">SR4</strain>
    </source>
</reference>
<dbReference type="InterPro" id="IPR000917">
    <property type="entry name" value="Sulfatase_N"/>
</dbReference>
<keyword evidence="2" id="KW-0479">Metal-binding</keyword>
<evidence type="ECO:0000313" key="6">
    <source>
        <dbReference type="Proteomes" id="UP000585050"/>
    </source>
</evidence>
<dbReference type="SUPFAM" id="SSF53649">
    <property type="entry name" value="Alkaline phosphatase-like"/>
    <property type="match status" value="1"/>
</dbReference>
<evidence type="ECO:0000259" key="4">
    <source>
        <dbReference type="Pfam" id="PF00884"/>
    </source>
</evidence>
<accession>A0A7X8SQ56</accession>
<dbReference type="InterPro" id="IPR024607">
    <property type="entry name" value="Sulfatase_CS"/>
</dbReference>
<dbReference type="PANTHER" id="PTHR45953:SF1">
    <property type="entry name" value="IDURONATE 2-SULFATASE"/>
    <property type="match status" value="1"/>
</dbReference>
<protein>
    <submittedName>
        <fullName evidence="5">Sulfatase-like hydrolase/transferase</fullName>
    </submittedName>
</protein>
<name>A0A7X8SQ56_9BACT</name>
<dbReference type="Gene3D" id="3.40.720.10">
    <property type="entry name" value="Alkaline Phosphatase, subunit A"/>
    <property type="match status" value="1"/>
</dbReference>
<dbReference type="GO" id="GO:0046872">
    <property type="term" value="F:metal ion binding"/>
    <property type="evidence" value="ECO:0007669"/>
    <property type="project" value="UniProtKB-KW"/>
</dbReference>
<evidence type="ECO:0000256" key="3">
    <source>
        <dbReference type="ARBA" id="ARBA00022801"/>
    </source>
</evidence>
<dbReference type="GO" id="GO:0008484">
    <property type="term" value="F:sulfuric ester hydrolase activity"/>
    <property type="evidence" value="ECO:0007669"/>
    <property type="project" value="TreeGrafter"/>
</dbReference>
<dbReference type="Pfam" id="PF00884">
    <property type="entry name" value="Sulfatase"/>
    <property type="match status" value="1"/>
</dbReference>
<comment type="similarity">
    <text evidence="1">Belongs to the sulfatase family.</text>
</comment>
<evidence type="ECO:0000256" key="2">
    <source>
        <dbReference type="ARBA" id="ARBA00022723"/>
    </source>
</evidence>
<evidence type="ECO:0000256" key="1">
    <source>
        <dbReference type="ARBA" id="ARBA00008779"/>
    </source>
</evidence>
<dbReference type="AlphaFoldDB" id="A0A7X8SQ56"/>
<gene>
    <name evidence="5" type="ORF">HGP29_24385</name>
</gene>
<keyword evidence="6" id="KW-1185">Reference proteome</keyword>
<feature type="domain" description="Sulfatase N-terminal" evidence="4">
    <location>
        <begin position="32"/>
        <end position="421"/>
    </location>
</feature>
<proteinExistence type="inferred from homology"/>
<evidence type="ECO:0000313" key="5">
    <source>
        <dbReference type="EMBL" id="NLR94365.1"/>
    </source>
</evidence>
<dbReference type="InterPro" id="IPR017850">
    <property type="entry name" value="Alkaline_phosphatase_core_sf"/>
</dbReference>
<organism evidence="5 6">
    <name type="scientific">Flammeovirga agarivorans</name>
    <dbReference type="NCBI Taxonomy" id="2726742"/>
    <lineage>
        <taxon>Bacteria</taxon>
        <taxon>Pseudomonadati</taxon>
        <taxon>Bacteroidota</taxon>
        <taxon>Cytophagia</taxon>
        <taxon>Cytophagales</taxon>
        <taxon>Flammeovirgaceae</taxon>
        <taxon>Flammeovirga</taxon>
    </lineage>
</organism>
<dbReference type="PANTHER" id="PTHR45953">
    <property type="entry name" value="IDURONATE 2-SULFATASE"/>
    <property type="match status" value="1"/>
</dbReference>
<dbReference type="Proteomes" id="UP000585050">
    <property type="component" value="Unassembled WGS sequence"/>
</dbReference>
<sequence length="543" mass="63065">MNMKLKCLLLIQILTTLITPILSFGGDGEKTNVLFIITDQQRFDALGKANVFKFLKTPTLDKLADEGAYFTNAYTPCAVCAPARTSILTGQTVENHGVRKNQYAYKNPEEGAYCDLPSFDQILVENGYYTEYLGKYHSPIHLSEGYSEFSYTVNNQNVYTLKNKKIYQEKVKEYMIAQGHKETEYDLRDKYFRNFYTPDPIDLRYKKDEDYRRHHVDNDRELKITQPDGHGQLHLPKKLSLTFYQTSTLREALKRASKQEKPFSITLSYFFPHAPMLPTKPWYGMYKTEDMPMPKSLRDTMDNVPYKNGNNRRSMPEYSDPDKVKFMMSNYFGLVSEIDHYLGTIMKDLKKYNMDKNTLVIFTSDHGEMLGSHGMREKNVFYEESAHVPLIMWYPGKIQPTQVTSPVSLIDIYPTIMEYLNVNGGKRDGQSLKTLIEGNDDRRFTVTEWDYNGPKQPNYMVVTNDGWKLLTSYAAKKPELDVLFNLNDDPHEMNNLIGKNPEAYKYKEKVEELKGYLIEWLTNSNSKRVELIKNRNISGVVKL</sequence>
<keyword evidence="5" id="KW-0808">Transferase</keyword>
<dbReference type="PROSITE" id="PS00523">
    <property type="entry name" value="SULFATASE_1"/>
    <property type="match status" value="1"/>
</dbReference>
<dbReference type="GO" id="GO:0005737">
    <property type="term" value="C:cytoplasm"/>
    <property type="evidence" value="ECO:0007669"/>
    <property type="project" value="TreeGrafter"/>
</dbReference>